<dbReference type="InterPro" id="IPR007863">
    <property type="entry name" value="Peptidase_M16_C"/>
</dbReference>
<dbReference type="KEGG" id="bthg:MS2017_0539"/>
<dbReference type="RefSeq" id="WP_122951178.1">
    <property type="nucleotide sequence ID" value="NZ_CP024634.1"/>
</dbReference>
<keyword evidence="1" id="KW-0732">Signal</keyword>
<reference evidence="4 5" key="1">
    <citation type="submission" date="2017-11" db="EMBL/GenBank/DDBJ databases">
        <title>Genome sequence of the bacterial symbiont EPR9N from a vent mussel Bathymodiolus thermophilus.</title>
        <authorList>
            <person name="Won Y.-J."/>
        </authorList>
    </citation>
    <scope>NUCLEOTIDE SEQUENCE [LARGE SCALE GENOMIC DNA]</scope>
    <source>
        <strain evidence="4 5">EPR9N</strain>
    </source>
</reference>
<feature type="domain" description="Peptidase M16 C-terminal" evidence="3">
    <location>
        <begin position="185"/>
        <end position="360"/>
    </location>
</feature>
<sequence length="431" mass="47489" precursor="true">MKILLLLLLFSSNIYAQLNIQHWTTPEGAKVLFVQTQGLPMLDIDLNFDAASSREGAQYGLAALTSSLLGTATQNRNEEQIISAFESVGAQFGKRSLKDMSILSLRTLSRESVLREALNIFTEVVAQPNFQQQYLSREKRQTLQSIKANKQSPDSVASIAFAQAVFGKHPYAHSKIGTPATIEAISLDDLKRHYQQFFVAKNLTISLVGDVSRARAKQIARQLSHGLNMGKKAELNPLVKPLNQAQEIHIDFPSKQTHLLIGQVGISRSHPDYYALYLGNHIFGGSGLVSILSDEIREKKGLAYSAYSYFSKMTSNGYFLLKLQTKNTQAEEAKATALATLKNFVNKAVSPQQLQDAKDNIIGGFALKTASNANILIYLSIISFYDLPLDFLSSLTDKIKDISAQDVQSAFKRLIDTDKLIILSVGGANAE</sequence>
<dbReference type="EMBL" id="CP024634">
    <property type="protein sequence ID" value="AYQ56278.1"/>
    <property type="molecule type" value="Genomic_DNA"/>
</dbReference>
<evidence type="ECO:0000259" key="2">
    <source>
        <dbReference type="Pfam" id="PF00675"/>
    </source>
</evidence>
<dbReference type="AlphaFoldDB" id="A0A3G3IKN3"/>
<feature type="chain" id="PRO_5018094347" evidence="1">
    <location>
        <begin position="17"/>
        <end position="431"/>
    </location>
</feature>
<dbReference type="Pfam" id="PF00675">
    <property type="entry name" value="Peptidase_M16"/>
    <property type="match status" value="1"/>
</dbReference>
<gene>
    <name evidence="4" type="ORF">MS2017_0539</name>
</gene>
<organism evidence="4 5">
    <name type="scientific">Bathymodiolus thermophilus thioautotrophic gill symbiont</name>
    <dbReference type="NCBI Taxonomy" id="2360"/>
    <lineage>
        <taxon>Bacteria</taxon>
        <taxon>Pseudomonadati</taxon>
        <taxon>Pseudomonadota</taxon>
        <taxon>Gammaproteobacteria</taxon>
        <taxon>sulfur-oxidizing symbionts</taxon>
    </lineage>
</organism>
<evidence type="ECO:0000259" key="3">
    <source>
        <dbReference type="Pfam" id="PF05193"/>
    </source>
</evidence>
<proteinExistence type="predicted"/>
<feature type="domain" description="Peptidase M16 N-terminal" evidence="2">
    <location>
        <begin position="47"/>
        <end position="175"/>
    </location>
</feature>
<dbReference type="PANTHER" id="PTHR11851:SF224">
    <property type="entry name" value="PROCESSING PROTEASE"/>
    <property type="match status" value="1"/>
</dbReference>
<accession>A0A3G3IKN3</accession>
<evidence type="ECO:0000313" key="5">
    <source>
        <dbReference type="Proteomes" id="UP000278334"/>
    </source>
</evidence>
<dbReference type="Gene3D" id="3.30.830.10">
    <property type="entry name" value="Metalloenzyme, LuxS/M16 peptidase-like"/>
    <property type="match status" value="2"/>
</dbReference>
<evidence type="ECO:0000256" key="1">
    <source>
        <dbReference type="SAM" id="SignalP"/>
    </source>
</evidence>
<dbReference type="PANTHER" id="PTHR11851">
    <property type="entry name" value="METALLOPROTEASE"/>
    <property type="match status" value="1"/>
</dbReference>
<dbReference type="InterPro" id="IPR050361">
    <property type="entry name" value="MPP/UQCRC_Complex"/>
</dbReference>
<dbReference type="GO" id="GO:0046872">
    <property type="term" value="F:metal ion binding"/>
    <property type="evidence" value="ECO:0007669"/>
    <property type="project" value="InterPro"/>
</dbReference>
<dbReference type="InterPro" id="IPR011249">
    <property type="entry name" value="Metalloenz_LuxS/M16"/>
</dbReference>
<name>A0A3G3IKN3_9GAMM</name>
<dbReference type="Proteomes" id="UP000278334">
    <property type="component" value="Chromosome"/>
</dbReference>
<protein>
    <submittedName>
        <fullName evidence="4">Zn-dependent peptidase</fullName>
    </submittedName>
</protein>
<dbReference type="SUPFAM" id="SSF63411">
    <property type="entry name" value="LuxS/MPP-like metallohydrolase"/>
    <property type="match status" value="2"/>
</dbReference>
<evidence type="ECO:0000313" key="4">
    <source>
        <dbReference type="EMBL" id="AYQ56278.1"/>
    </source>
</evidence>
<dbReference type="Pfam" id="PF05193">
    <property type="entry name" value="Peptidase_M16_C"/>
    <property type="match status" value="1"/>
</dbReference>
<dbReference type="InterPro" id="IPR011765">
    <property type="entry name" value="Pept_M16_N"/>
</dbReference>
<feature type="signal peptide" evidence="1">
    <location>
        <begin position="1"/>
        <end position="16"/>
    </location>
</feature>